<organism evidence="1 2">
    <name type="scientific">Cutibacterium acnes</name>
    <name type="common">Propionibacterium acnes</name>
    <dbReference type="NCBI Taxonomy" id="1747"/>
    <lineage>
        <taxon>Bacteria</taxon>
        <taxon>Bacillati</taxon>
        <taxon>Actinomycetota</taxon>
        <taxon>Actinomycetes</taxon>
        <taxon>Propionibacteriales</taxon>
        <taxon>Propionibacteriaceae</taxon>
        <taxon>Cutibacterium</taxon>
    </lineage>
</organism>
<reference evidence="1 2" key="1">
    <citation type="submission" date="2017-02" db="EMBL/GenBank/DDBJ databases">
        <title>Prevalence of linear plasmids in Cutibacterium acnes isolates obtained from cancerous prostatic tissue.</title>
        <authorList>
            <person name="Davidsson S."/>
            <person name="Bruggemann H."/>
        </authorList>
    </citation>
    <scope>NUCLEOTIDE SEQUENCE [LARGE SCALE GENOMIC DNA]</scope>
    <source>
        <strain evidence="1 2">11-78</strain>
    </source>
</reference>
<dbReference type="GeneID" id="92856039"/>
<sequence length="224" mass="24448">MTFTSTTPRRLRSLWQELCSQPSAPWRTDLICRGCYPEDLPQRLRQDDAAALRALIAARSGAGQTSEFAGMALIQAILPTLVTIANRDHQACLDDYIGEAWVVIVTFPLSRTNKVCTNVALDCLHAISSRRQHSSPETPAESIDISAPEMQEPGQVASDLLSAAEELGIITPTSAPVLRSVWVEALDCTTAAQRHNTSPTAVRARCSRASRAMRQHRDELLAAS</sequence>
<name>A0A8B2VQD2_CUTAC</name>
<comment type="caution">
    <text evidence="1">The sequence shown here is derived from an EMBL/GenBank/DDBJ whole genome shotgun (WGS) entry which is preliminary data.</text>
</comment>
<proteinExistence type="predicted"/>
<evidence type="ECO:0000313" key="1">
    <source>
        <dbReference type="EMBL" id="PGF35250.1"/>
    </source>
</evidence>
<dbReference type="Proteomes" id="UP000226191">
    <property type="component" value="Unassembled WGS sequence"/>
</dbReference>
<accession>A0A8B2VQD2</accession>
<dbReference type="AlphaFoldDB" id="A0A8B2VQD2"/>
<gene>
    <name evidence="1" type="ORF">B1B09_06635</name>
</gene>
<protein>
    <submittedName>
        <fullName evidence="1">Uncharacterized protein</fullName>
    </submittedName>
</protein>
<dbReference type="OrthoDB" id="3732236at2"/>
<evidence type="ECO:0000313" key="2">
    <source>
        <dbReference type="Proteomes" id="UP000226191"/>
    </source>
</evidence>
<dbReference type="EMBL" id="MVCE01000002">
    <property type="protein sequence ID" value="PGF35250.1"/>
    <property type="molecule type" value="Genomic_DNA"/>
</dbReference>
<dbReference type="RefSeq" id="WP_002515890.1">
    <property type="nucleotide sequence ID" value="NZ_AP022844.1"/>
</dbReference>